<feature type="signal peptide" evidence="2">
    <location>
        <begin position="1"/>
        <end position="19"/>
    </location>
</feature>
<sequence>MKLSTVAVTLLLASTEVFAEDASETIQLIAKSVDKGVDGQFVSSVLEGSGIGYLVFGYNPLNYVFKDNHISTENYGMKQEFSIEANHHFLLTINPNPVTVEFNNGGVMSVNGVSDGFYACNNVGDPLEYSKHSKMLMFYHPADGDHPSEKDCVKVSIVKNSGVEFKAPYAVTSTETVAYVYTGTDDLDATTDFVTLDSSDYLAYIPSSVTGLKARVAPSNKAFSGNASGSAMAEKTVNKSSSSQMHYSSSSKGDGTSPVAKSVCTIGFIFAALAMIV</sequence>
<evidence type="ECO:0000256" key="2">
    <source>
        <dbReference type="SAM" id="SignalP"/>
    </source>
</evidence>
<feature type="chain" id="PRO_5040877165" evidence="2">
    <location>
        <begin position="20"/>
        <end position="277"/>
    </location>
</feature>
<comment type="caution">
    <text evidence="3">The sequence shown here is derived from an EMBL/GenBank/DDBJ whole genome shotgun (WGS) entry which is preliminary data.</text>
</comment>
<organism evidence="3 4">
    <name type="scientific">Ambrosiozyma monospora</name>
    <name type="common">Yeast</name>
    <name type="synonym">Endomycopsis monosporus</name>
    <dbReference type="NCBI Taxonomy" id="43982"/>
    <lineage>
        <taxon>Eukaryota</taxon>
        <taxon>Fungi</taxon>
        <taxon>Dikarya</taxon>
        <taxon>Ascomycota</taxon>
        <taxon>Saccharomycotina</taxon>
        <taxon>Pichiomycetes</taxon>
        <taxon>Pichiales</taxon>
        <taxon>Pichiaceae</taxon>
        <taxon>Ambrosiozyma</taxon>
    </lineage>
</organism>
<proteinExistence type="predicted"/>
<protein>
    <submittedName>
        <fullName evidence="3">Unnamed protein product</fullName>
    </submittedName>
</protein>
<evidence type="ECO:0000313" key="4">
    <source>
        <dbReference type="Proteomes" id="UP001165063"/>
    </source>
</evidence>
<feature type="compositionally biased region" description="Low complexity" evidence="1">
    <location>
        <begin position="240"/>
        <end position="251"/>
    </location>
</feature>
<feature type="region of interest" description="Disordered" evidence="1">
    <location>
        <begin position="239"/>
        <end position="258"/>
    </location>
</feature>
<evidence type="ECO:0000256" key="1">
    <source>
        <dbReference type="SAM" id="MobiDB-lite"/>
    </source>
</evidence>
<accession>A0A9W6YYG4</accession>
<name>A0A9W6YYG4_AMBMO</name>
<keyword evidence="2" id="KW-0732">Signal</keyword>
<keyword evidence="4" id="KW-1185">Reference proteome</keyword>
<dbReference type="Proteomes" id="UP001165063">
    <property type="component" value="Unassembled WGS sequence"/>
</dbReference>
<dbReference type="AlphaFoldDB" id="A0A9W6YYG4"/>
<gene>
    <name evidence="3" type="ORF">Amon01_000735300</name>
</gene>
<dbReference type="EMBL" id="BSXU01005346">
    <property type="protein sequence ID" value="GMG52748.1"/>
    <property type="molecule type" value="Genomic_DNA"/>
</dbReference>
<evidence type="ECO:0000313" key="3">
    <source>
        <dbReference type="EMBL" id="GMG52748.1"/>
    </source>
</evidence>
<reference evidence="3" key="1">
    <citation type="submission" date="2023-04" db="EMBL/GenBank/DDBJ databases">
        <title>Ambrosiozyma monospora NBRC 1965.</title>
        <authorList>
            <person name="Ichikawa N."/>
            <person name="Sato H."/>
            <person name="Tonouchi N."/>
        </authorList>
    </citation>
    <scope>NUCLEOTIDE SEQUENCE</scope>
    <source>
        <strain evidence="3">NBRC 1965</strain>
    </source>
</reference>